<protein>
    <recommendedName>
        <fullName evidence="3">ArnR1-like winged helix-turn-helix domain-containing protein</fullName>
    </recommendedName>
</protein>
<evidence type="ECO:0008006" key="3">
    <source>
        <dbReference type="Google" id="ProtNLM"/>
    </source>
</evidence>
<gene>
    <name evidence="1" type="ORF">D6D85_09530</name>
</gene>
<name>A0A429GIU0_9CREN</name>
<sequence>MINRICLPSDINLDGENMKCGITKYFALRALRNFEGGLREDAKRIIQQELERVGLIRKEESINGILHRMKEEGLVDPIYRLTDKGRALLEILPKRVSSLSIARANQRGKIVWVRTDIEEIE</sequence>
<keyword evidence="2" id="KW-1185">Reference proteome</keyword>
<dbReference type="EMBL" id="RCOS01000110">
    <property type="protein sequence ID" value="RSN73758.1"/>
    <property type="molecule type" value="Genomic_DNA"/>
</dbReference>
<evidence type="ECO:0000313" key="1">
    <source>
        <dbReference type="EMBL" id="RSN73758.1"/>
    </source>
</evidence>
<dbReference type="Proteomes" id="UP000277582">
    <property type="component" value="Unassembled WGS sequence"/>
</dbReference>
<evidence type="ECO:0000313" key="2">
    <source>
        <dbReference type="Proteomes" id="UP000277582"/>
    </source>
</evidence>
<dbReference type="SUPFAM" id="SSF46785">
    <property type="entry name" value="Winged helix' DNA-binding domain"/>
    <property type="match status" value="1"/>
</dbReference>
<accession>A0A429GIU0</accession>
<dbReference type="InterPro" id="IPR036390">
    <property type="entry name" value="WH_DNA-bd_sf"/>
</dbReference>
<dbReference type="AlphaFoldDB" id="A0A429GIU0"/>
<comment type="caution">
    <text evidence="1">The sequence shown here is derived from an EMBL/GenBank/DDBJ whole genome shotgun (WGS) entry which is preliminary data.</text>
</comment>
<reference evidence="1 2" key="1">
    <citation type="submission" date="2018-10" db="EMBL/GenBank/DDBJ databases">
        <title>Co-occurring genomic capacity for anaerobic methane metabolism and dissimilatory sulfite reduction discovered in the Korarchaeota.</title>
        <authorList>
            <person name="Mckay L.J."/>
            <person name="Dlakic M."/>
            <person name="Fields M.W."/>
            <person name="Delmont T.O."/>
            <person name="Eren A.M."/>
            <person name="Jay Z.J."/>
            <person name="Klingelsmith K.B."/>
            <person name="Rusch D.B."/>
            <person name="Inskeep W.P."/>
        </authorList>
    </citation>
    <scope>NUCLEOTIDE SEQUENCE [LARGE SCALE GENOMIC DNA]</scope>
    <source>
        <strain evidence="1 2">MDKW</strain>
    </source>
</reference>
<organism evidence="1 2">
    <name type="scientific">Candidatus Methanodesulfokora washburnensis</name>
    <dbReference type="NCBI Taxonomy" id="2478471"/>
    <lineage>
        <taxon>Archaea</taxon>
        <taxon>Thermoproteota</taxon>
        <taxon>Candidatus Korarchaeia</taxon>
        <taxon>Candidatus Korarchaeia incertae sedis</taxon>
        <taxon>Candidatus Methanodesulfokora</taxon>
    </lineage>
</organism>
<proteinExistence type="predicted"/>